<dbReference type="SMART" id="SM00175">
    <property type="entry name" value="RAB"/>
    <property type="match status" value="1"/>
</dbReference>
<name>A0A9W7F4N3_9STRA</name>
<dbReference type="GO" id="GO:0008333">
    <property type="term" value="P:endosome to lysosome transport"/>
    <property type="evidence" value="ECO:0007669"/>
    <property type="project" value="TreeGrafter"/>
</dbReference>
<reference evidence="5" key="1">
    <citation type="submission" date="2022-07" db="EMBL/GenBank/DDBJ databases">
        <title>Genome analysis of Parmales, a sister group of diatoms, reveals the evolutionary specialization of diatoms from phago-mixotrophs to photoautotrophs.</title>
        <authorList>
            <person name="Ban H."/>
            <person name="Sato S."/>
            <person name="Yoshikawa S."/>
            <person name="Kazumasa Y."/>
            <person name="Nakamura Y."/>
            <person name="Ichinomiya M."/>
            <person name="Saitoh K."/>
            <person name="Sato N."/>
            <person name="Blanc-Mathieu R."/>
            <person name="Endo H."/>
            <person name="Kuwata A."/>
            <person name="Ogata H."/>
        </authorList>
    </citation>
    <scope>NUCLEOTIDE SEQUENCE</scope>
</reference>
<dbReference type="Pfam" id="PF00071">
    <property type="entry name" value="Ras"/>
    <property type="match status" value="1"/>
</dbReference>
<dbReference type="PANTHER" id="PTHR47981:SF20">
    <property type="entry name" value="RAS-RELATED PROTEIN RAB-7A"/>
    <property type="match status" value="1"/>
</dbReference>
<evidence type="ECO:0000313" key="6">
    <source>
        <dbReference type="Proteomes" id="UP001165082"/>
    </source>
</evidence>
<evidence type="ECO:0000313" key="5">
    <source>
        <dbReference type="EMBL" id="GMI03069.1"/>
    </source>
</evidence>
<evidence type="ECO:0000256" key="3">
    <source>
        <dbReference type="ARBA" id="ARBA00023134"/>
    </source>
</evidence>
<dbReference type="GO" id="GO:0003924">
    <property type="term" value="F:GTPase activity"/>
    <property type="evidence" value="ECO:0007669"/>
    <property type="project" value="InterPro"/>
</dbReference>
<dbReference type="PROSITE" id="PS51417">
    <property type="entry name" value="ARF"/>
    <property type="match status" value="1"/>
</dbReference>
<organism evidence="5 6">
    <name type="scientific">Triparma retinervis</name>
    <dbReference type="NCBI Taxonomy" id="2557542"/>
    <lineage>
        <taxon>Eukaryota</taxon>
        <taxon>Sar</taxon>
        <taxon>Stramenopiles</taxon>
        <taxon>Ochrophyta</taxon>
        <taxon>Bolidophyceae</taxon>
        <taxon>Parmales</taxon>
        <taxon>Triparmaceae</taxon>
        <taxon>Triparma</taxon>
    </lineage>
</organism>
<gene>
    <name evidence="5" type="ORF">TrRE_jg4598</name>
</gene>
<evidence type="ECO:0000256" key="2">
    <source>
        <dbReference type="ARBA" id="ARBA00022741"/>
    </source>
</evidence>
<dbReference type="PROSITE" id="PS51419">
    <property type="entry name" value="RAB"/>
    <property type="match status" value="1"/>
</dbReference>
<dbReference type="PRINTS" id="PR00449">
    <property type="entry name" value="RASTRNSFRMNG"/>
</dbReference>
<dbReference type="AlphaFoldDB" id="A0A9W7F4N3"/>
<dbReference type="GO" id="GO:0005525">
    <property type="term" value="F:GTP binding"/>
    <property type="evidence" value="ECO:0007669"/>
    <property type="project" value="UniProtKB-KW"/>
</dbReference>
<dbReference type="GO" id="GO:0090385">
    <property type="term" value="P:phagosome-lysosome fusion"/>
    <property type="evidence" value="ECO:0007669"/>
    <property type="project" value="TreeGrafter"/>
</dbReference>
<dbReference type="InterPro" id="IPR027417">
    <property type="entry name" value="P-loop_NTPase"/>
</dbReference>
<dbReference type="InterPro" id="IPR005225">
    <property type="entry name" value="Small_GTP-bd"/>
</dbReference>
<dbReference type="InterPro" id="IPR001806">
    <property type="entry name" value="Small_GTPase"/>
</dbReference>
<dbReference type="SMART" id="SM00173">
    <property type="entry name" value="RAS"/>
    <property type="match status" value="1"/>
</dbReference>
<comment type="caution">
    <text evidence="5">The sequence shown here is derived from an EMBL/GenBank/DDBJ whole genome shotgun (WGS) entry which is preliminary data.</text>
</comment>
<sequence length="353" mass="38375">MDGSAFVSGSVMGVGGVGSVEFEDEAALMNLKPSPNTFTNATSATSASGTSVSNEVSNEVSNTNENINANANANANTNGSVVGLVANGLNHRRPKRSKAAARKKKKIIGEEELDSLSPHHPTIPPPPPPLPPNPPSLTLKFLILGSPRSGKTSLIRRYTSRSFSSIYETTVGADYTKRDVTIKYSGGVVSVRCQIWDIAGQDRFAHLTRAYFNKADGVCIVCDVSRQETVMQVKEWKSEVDRCLGSDVPILLFCNKSDLPPTSSQLQTGALIQQVCKDNDIPHWFETSAKEGGGVDDGFNYVVRECLKREEIVELKKRQARAQNNHKMRDKINLVSPEETPVNNSWADVCVIA</sequence>
<dbReference type="Proteomes" id="UP001165082">
    <property type="component" value="Unassembled WGS sequence"/>
</dbReference>
<dbReference type="GO" id="GO:0045335">
    <property type="term" value="C:phagocytic vesicle"/>
    <property type="evidence" value="ECO:0007669"/>
    <property type="project" value="TreeGrafter"/>
</dbReference>
<accession>A0A9W7F4N3</accession>
<dbReference type="GO" id="GO:0005764">
    <property type="term" value="C:lysosome"/>
    <property type="evidence" value="ECO:0007669"/>
    <property type="project" value="TreeGrafter"/>
</dbReference>
<dbReference type="NCBIfam" id="TIGR00231">
    <property type="entry name" value="small_GTP"/>
    <property type="match status" value="1"/>
</dbReference>
<evidence type="ECO:0000256" key="4">
    <source>
        <dbReference type="SAM" id="MobiDB-lite"/>
    </source>
</evidence>
<dbReference type="OrthoDB" id="245989at2759"/>
<proteinExistence type="inferred from homology"/>
<feature type="region of interest" description="Disordered" evidence="4">
    <location>
        <begin position="91"/>
        <end position="134"/>
    </location>
</feature>
<dbReference type="FunFam" id="3.40.50.300:FF:001447">
    <property type="entry name" value="Ras-related protein Rab-1B"/>
    <property type="match status" value="1"/>
</dbReference>
<dbReference type="CDD" id="cd00154">
    <property type="entry name" value="Rab"/>
    <property type="match status" value="1"/>
</dbReference>
<keyword evidence="3" id="KW-0342">GTP-binding</keyword>
<feature type="compositionally biased region" description="Basic residues" evidence="4">
    <location>
        <begin position="91"/>
        <end position="106"/>
    </location>
</feature>
<dbReference type="PROSITE" id="PS51421">
    <property type="entry name" value="RAS"/>
    <property type="match status" value="1"/>
</dbReference>
<protein>
    <submittedName>
        <fullName evidence="5">Uncharacterized protein</fullName>
    </submittedName>
</protein>
<dbReference type="SMART" id="SM00174">
    <property type="entry name" value="RHO"/>
    <property type="match status" value="1"/>
</dbReference>
<dbReference type="SUPFAM" id="SSF52540">
    <property type="entry name" value="P-loop containing nucleoside triphosphate hydrolases"/>
    <property type="match status" value="1"/>
</dbReference>
<keyword evidence="2" id="KW-0547">Nucleotide-binding</keyword>
<dbReference type="PANTHER" id="PTHR47981">
    <property type="entry name" value="RAB FAMILY"/>
    <property type="match status" value="1"/>
</dbReference>
<feature type="compositionally biased region" description="Pro residues" evidence="4">
    <location>
        <begin position="121"/>
        <end position="134"/>
    </location>
</feature>
<evidence type="ECO:0000256" key="1">
    <source>
        <dbReference type="ARBA" id="ARBA00006270"/>
    </source>
</evidence>
<feature type="region of interest" description="Disordered" evidence="4">
    <location>
        <begin position="33"/>
        <end position="60"/>
    </location>
</feature>
<feature type="compositionally biased region" description="Low complexity" evidence="4">
    <location>
        <begin position="36"/>
        <end position="60"/>
    </location>
</feature>
<keyword evidence="6" id="KW-1185">Reference proteome</keyword>
<dbReference type="Gene3D" id="3.40.50.300">
    <property type="entry name" value="P-loop containing nucleotide triphosphate hydrolases"/>
    <property type="match status" value="1"/>
</dbReference>
<dbReference type="SMART" id="SM00176">
    <property type="entry name" value="RAN"/>
    <property type="match status" value="1"/>
</dbReference>
<dbReference type="EMBL" id="BRXZ01000016">
    <property type="protein sequence ID" value="GMI03069.1"/>
    <property type="molecule type" value="Genomic_DNA"/>
</dbReference>
<dbReference type="GO" id="GO:0005770">
    <property type="term" value="C:late endosome"/>
    <property type="evidence" value="ECO:0007669"/>
    <property type="project" value="TreeGrafter"/>
</dbReference>
<comment type="similarity">
    <text evidence="1">Belongs to the small GTPase superfamily. Rab family.</text>
</comment>